<dbReference type="RefSeq" id="WP_377043654.1">
    <property type="nucleotide sequence ID" value="NZ_JBHLUN010000005.1"/>
</dbReference>
<sequence>MPADSVSIGELRWPVRVYRRDQVPGPGSDMGILETLEPLFACMAKIEPARPMTFYGSAQIETPVTHMIWIRYHWGLDTTHAILRTLQGPDRAVRHEVFRVRRILEMGGRQRFLMIEAEMEREGPNV</sequence>
<name>A0ABV6JQB2_9PROT</name>
<dbReference type="Proteomes" id="UP001589865">
    <property type="component" value="Unassembled WGS sequence"/>
</dbReference>
<protein>
    <submittedName>
        <fullName evidence="1">Head-tail adaptor protein</fullName>
    </submittedName>
</protein>
<keyword evidence="2" id="KW-1185">Reference proteome</keyword>
<gene>
    <name evidence="1" type="ORF">ACFFGY_06645</name>
</gene>
<accession>A0ABV6JQB2</accession>
<dbReference type="Gene3D" id="2.40.10.270">
    <property type="entry name" value="Bacteriophage SPP1 head-tail adaptor protein"/>
    <property type="match status" value="1"/>
</dbReference>
<comment type="caution">
    <text evidence="1">The sequence shown here is derived from an EMBL/GenBank/DDBJ whole genome shotgun (WGS) entry which is preliminary data.</text>
</comment>
<dbReference type="Pfam" id="PF05521">
    <property type="entry name" value="Phage_HCP"/>
    <property type="match status" value="1"/>
</dbReference>
<evidence type="ECO:0000313" key="2">
    <source>
        <dbReference type="Proteomes" id="UP001589865"/>
    </source>
</evidence>
<organism evidence="1 2">
    <name type="scientific">Roseomonas elaeocarpi</name>
    <dbReference type="NCBI Taxonomy" id="907779"/>
    <lineage>
        <taxon>Bacteria</taxon>
        <taxon>Pseudomonadati</taxon>
        <taxon>Pseudomonadota</taxon>
        <taxon>Alphaproteobacteria</taxon>
        <taxon>Acetobacterales</taxon>
        <taxon>Roseomonadaceae</taxon>
        <taxon>Roseomonas</taxon>
    </lineage>
</organism>
<reference evidence="1 2" key="1">
    <citation type="submission" date="2024-09" db="EMBL/GenBank/DDBJ databases">
        <authorList>
            <person name="Sun Q."/>
            <person name="Mori K."/>
        </authorList>
    </citation>
    <scope>NUCLEOTIDE SEQUENCE [LARGE SCALE GENOMIC DNA]</scope>
    <source>
        <strain evidence="1 2">TBRC 5777</strain>
    </source>
</reference>
<proteinExistence type="predicted"/>
<dbReference type="EMBL" id="JBHLUN010000005">
    <property type="protein sequence ID" value="MFC0407922.1"/>
    <property type="molecule type" value="Genomic_DNA"/>
</dbReference>
<dbReference type="InterPro" id="IPR038666">
    <property type="entry name" value="SSP1_head-tail_sf"/>
</dbReference>
<dbReference type="InterPro" id="IPR008767">
    <property type="entry name" value="Phage_SPP1_head-tail_adaptor"/>
</dbReference>
<evidence type="ECO:0000313" key="1">
    <source>
        <dbReference type="EMBL" id="MFC0407922.1"/>
    </source>
</evidence>